<dbReference type="EMBL" id="JADNYJ010000082">
    <property type="protein sequence ID" value="KAF8888939.1"/>
    <property type="molecule type" value="Genomic_DNA"/>
</dbReference>
<name>A0A9P5TKX9_GYMJU</name>
<protein>
    <recommendedName>
        <fullName evidence="3">Helicase C-terminal domain-containing protein</fullName>
    </recommendedName>
</protein>
<evidence type="ECO:0000313" key="2">
    <source>
        <dbReference type="Proteomes" id="UP000724874"/>
    </source>
</evidence>
<dbReference type="Gene3D" id="3.40.50.300">
    <property type="entry name" value="P-loop containing nucleotide triphosphate hydrolases"/>
    <property type="match status" value="1"/>
</dbReference>
<reference evidence="1" key="1">
    <citation type="submission" date="2020-11" db="EMBL/GenBank/DDBJ databases">
        <authorList>
            <consortium name="DOE Joint Genome Institute"/>
            <person name="Ahrendt S."/>
            <person name="Riley R."/>
            <person name="Andreopoulos W."/>
            <person name="LaButti K."/>
            <person name="Pangilinan J."/>
            <person name="Ruiz-duenas F.J."/>
            <person name="Barrasa J.M."/>
            <person name="Sanchez-Garcia M."/>
            <person name="Camarero S."/>
            <person name="Miyauchi S."/>
            <person name="Serrano A."/>
            <person name="Linde D."/>
            <person name="Babiker R."/>
            <person name="Drula E."/>
            <person name="Ayuso-Fernandez I."/>
            <person name="Pacheco R."/>
            <person name="Padilla G."/>
            <person name="Ferreira P."/>
            <person name="Barriuso J."/>
            <person name="Kellner H."/>
            <person name="Castanera R."/>
            <person name="Alfaro M."/>
            <person name="Ramirez L."/>
            <person name="Pisabarro A.G."/>
            <person name="Kuo A."/>
            <person name="Tritt A."/>
            <person name="Lipzen A."/>
            <person name="He G."/>
            <person name="Yan M."/>
            <person name="Ng V."/>
            <person name="Cullen D."/>
            <person name="Martin F."/>
            <person name="Rosso M.-N."/>
            <person name="Henrissat B."/>
            <person name="Hibbett D."/>
            <person name="Martinez A.T."/>
            <person name="Grigoriev I.V."/>
        </authorList>
    </citation>
    <scope>NUCLEOTIDE SEQUENCE</scope>
    <source>
        <strain evidence="1">AH 44721</strain>
    </source>
</reference>
<evidence type="ECO:0000313" key="1">
    <source>
        <dbReference type="EMBL" id="KAF8888939.1"/>
    </source>
</evidence>
<sequence>TVDQVSCIFTLLWCLQPARTNKLHQVYVYHSICPPEYNKETIQHLDTDPDLQIVIATVAFSNGLNAKSFLHSLFFGFGITFNESWQEKGCVGR</sequence>
<feature type="non-terminal residue" evidence="1">
    <location>
        <position position="93"/>
    </location>
</feature>
<evidence type="ECO:0008006" key="3">
    <source>
        <dbReference type="Google" id="ProtNLM"/>
    </source>
</evidence>
<dbReference type="Proteomes" id="UP000724874">
    <property type="component" value="Unassembled WGS sequence"/>
</dbReference>
<dbReference type="AlphaFoldDB" id="A0A9P5TKX9"/>
<comment type="caution">
    <text evidence="1">The sequence shown here is derived from an EMBL/GenBank/DDBJ whole genome shotgun (WGS) entry which is preliminary data.</text>
</comment>
<accession>A0A9P5TKX9</accession>
<organism evidence="1 2">
    <name type="scientific">Gymnopilus junonius</name>
    <name type="common">Spectacular rustgill mushroom</name>
    <name type="synonym">Gymnopilus spectabilis subsp. junonius</name>
    <dbReference type="NCBI Taxonomy" id="109634"/>
    <lineage>
        <taxon>Eukaryota</taxon>
        <taxon>Fungi</taxon>
        <taxon>Dikarya</taxon>
        <taxon>Basidiomycota</taxon>
        <taxon>Agaricomycotina</taxon>
        <taxon>Agaricomycetes</taxon>
        <taxon>Agaricomycetidae</taxon>
        <taxon>Agaricales</taxon>
        <taxon>Agaricineae</taxon>
        <taxon>Hymenogastraceae</taxon>
        <taxon>Gymnopilus</taxon>
    </lineage>
</organism>
<feature type="non-terminal residue" evidence="1">
    <location>
        <position position="1"/>
    </location>
</feature>
<proteinExistence type="predicted"/>
<dbReference type="InterPro" id="IPR027417">
    <property type="entry name" value="P-loop_NTPase"/>
</dbReference>
<gene>
    <name evidence="1" type="ORF">CPB84DRAFT_1624965</name>
</gene>
<dbReference type="OrthoDB" id="3260945at2759"/>
<keyword evidence="2" id="KW-1185">Reference proteome</keyword>